<keyword evidence="8 11" id="KW-0067">ATP-binding</keyword>
<comment type="catalytic activity">
    <reaction evidence="10 12">
        <text>L-aspartate + ATP = 4-phospho-L-aspartate + ADP</text>
        <dbReference type="Rhea" id="RHEA:23776"/>
        <dbReference type="ChEBI" id="CHEBI:29991"/>
        <dbReference type="ChEBI" id="CHEBI:30616"/>
        <dbReference type="ChEBI" id="CHEBI:57535"/>
        <dbReference type="ChEBI" id="CHEBI:456216"/>
        <dbReference type="EC" id="2.7.2.4"/>
    </reaction>
</comment>
<keyword evidence="6 11" id="KW-0547">Nucleotide-binding</keyword>
<evidence type="ECO:0000256" key="11">
    <source>
        <dbReference type="PIRSR" id="PIRSR000726-1"/>
    </source>
</evidence>
<evidence type="ECO:0000256" key="5">
    <source>
        <dbReference type="ARBA" id="ARBA00022679"/>
    </source>
</evidence>
<reference evidence="15" key="1">
    <citation type="journal article" date="2020" name="mSystems">
        <title>Genome- and Community-Level Interaction Insights into Carbon Utilization and Element Cycling Functions of Hydrothermarchaeota in Hydrothermal Sediment.</title>
        <authorList>
            <person name="Zhou Z."/>
            <person name="Liu Y."/>
            <person name="Xu W."/>
            <person name="Pan J."/>
            <person name="Luo Z.H."/>
            <person name="Li M."/>
        </authorList>
    </citation>
    <scope>NUCLEOTIDE SEQUENCE [LARGE SCALE GENOMIC DNA]</scope>
    <source>
        <strain evidence="15">SpSt-906</strain>
    </source>
</reference>
<dbReference type="GO" id="GO:0009088">
    <property type="term" value="P:threonine biosynthetic process"/>
    <property type="evidence" value="ECO:0007669"/>
    <property type="project" value="UniProtKB-UniPathway"/>
</dbReference>
<dbReference type="PANTHER" id="PTHR21499">
    <property type="entry name" value="ASPARTATE KINASE"/>
    <property type="match status" value="1"/>
</dbReference>
<dbReference type="GO" id="GO:0005829">
    <property type="term" value="C:cytosol"/>
    <property type="evidence" value="ECO:0007669"/>
    <property type="project" value="TreeGrafter"/>
</dbReference>
<evidence type="ECO:0000256" key="9">
    <source>
        <dbReference type="ARBA" id="ARBA00023154"/>
    </source>
</evidence>
<dbReference type="GO" id="GO:0009090">
    <property type="term" value="P:homoserine biosynthetic process"/>
    <property type="evidence" value="ECO:0007669"/>
    <property type="project" value="TreeGrafter"/>
</dbReference>
<dbReference type="PIRSF" id="PIRSF000726">
    <property type="entry name" value="Asp_kin"/>
    <property type="match status" value="1"/>
</dbReference>
<evidence type="ECO:0000256" key="12">
    <source>
        <dbReference type="RuleBase" id="RU003448"/>
    </source>
</evidence>
<dbReference type="InterPro" id="IPR036393">
    <property type="entry name" value="AceGlu_kinase-like_sf"/>
</dbReference>
<dbReference type="NCBIfam" id="NF005155">
    <property type="entry name" value="PRK06635.1-4"/>
    <property type="match status" value="1"/>
</dbReference>
<feature type="domain" description="Aspartate/glutamate/uridylate kinase" evidence="14">
    <location>
        <begin position="1"/>
        <end position="228"/>
    </location>
</feature>
<comment type="caution">
    <text evidence="15">The sequence shown here is derived from an EMBL/GenBank/DDBJ whole genome shotgun (WGS) entry which is preliminary data.</text>
</comment>
<evidence type="ECO:0000256" key="3">
    <source>
        <dbReference type="ARBA" id="ARBA00005139"/>
    </source>
</evidence>
<dbReference type="GO" id="GO:0004072">
    <property type="term" value="F:aspartate kinase activity"/>
    <property type="evidence" value="ECO:0007669"/>
    <property type="project" value="UniProtKB-EC"/>
</dbReference>
<dbReference type="GO" id="GO:0005524">
    <property type="term" value="F:ATP binding"/>
    <property type="evidence" value="ECO:0007669"/>
    <property type="project" value="UniProtKB-KW"/>
</dbReference>
<dbReference type="InterPro" id="IPR001341">
    <property type="entry name" value="Asp_kinase"/>
</dbReference>
<evidence type="ECO:0000256" key="10">
    <source>
        <dbReference type="ARBA" id="ARBA00047872"/>
    </source>
</evidence>
<dbReference type="InterPro" id="IPR001048">
    <property type="entry name" value="Asp/Glu/Uridylate_kinase"/>
</dbReference>
<comment type="pathway">
    <text evidence="3 13">Amino-acid biosynthesis; L-threonine biosynthesis; L-threonine from L-aspartate: step 1/5.</text>
</comment>
<evidence type="ECO:0000259" key="14">
    <source>
        <dbReference type="Pfam" id="PF00696"/>
    </source>
</evidence>
<comment type="similarity">
    <text evidence="4 12">Belongs to the aspartokinase family.</text>
</comment>
<dbReference type="CDD" id="cd04892">
    <property type="entry name" value="ACT_AK-like_2"/>
    <property type="match status" value="1"/>
</dbReference>
<feature type="binding site" evidence="11">
    <location>
        <begin position="5"/>
        <end position="8"/>
    </location>
    <ligand>
        <name>ATP</name>
        <dbReference type="ChEBI" id="CHEBI:30616"/>
    </ligand>
</feature>
<dbReference type="UniPathway" id="UPA00034">
    <property type="reaction ID" value="UER00015"/>
</dbReference>
<dbReference type="UniPathway" id="UPA00050">
    <property type="reaction ID" value="UER00461"/>
</dbReference>
<dbReference type="InterPro" id="IPR041740">
    <property type="entry name" value="AKii-LysC-BS"/>
</dbReference>
<keyword evidence="5 12" id="KW-0808">Transferase</keyword>
<comment type="pathway">
    <text evidence="1 13">Amino-acid biosynthesis; L-lysine biosynthesis via DAP pathway; (S)-tetrahydrodipicolinate from L-aspartate: step 1/4.</text>
</comment>
<protein>
    <recommendedName>
        <fullName evidence="12">Aspartokinase</fullName>
        <ecNumber evidence="12">2.7.2.4</ecNumber>
    </recommendedName>
</protein>
<dbReference type="GO" id="GO:0009089">
    <property type="term" value="P:lysine biosynthetic process via diaminopimelate"/>
    <property type="evidence" value="ECO:0007669"/>
    <property type="project" value="UniProtKB-UniPathway"/>
</dbReference>
<evidence type="ECO:0000256" key="7">
    <source>
        <dbReference type="ARBA" id="ARBA00022777"/>
    </source>
</evidence>
<evidence type="ECO:0000313" key="15">
    <source>
        <dbReference type="EMBL" id="HGE99876.1"/>
    </source>
</evidence>
<dbReference type="Pfam" id="PF00696">
    <property type="entry name" value="AA_kinase"/>
    <property type="match status" value="1"/>
</dbReference>
<evidence type="ECO:0000256" key="8">
    <source>
        <dbReference type="ARBA" id="ARBA00022840"/>
    </source>
</evidence>
<comment type="pathway">
    <text evidence="2 13">Amino-acid biosynthesis; L-methionine biosynthesis via de novo pathway; L-homoserine from L-aspartate: step 1/3.</text>
</comment>
<organism evidence="15">
    <name type="scientific">candidate division WOR-3 bacterium</name>
    <dbReference type="NCBI Taxonomy" id="2052148"/>
    <lineage>
        <taxon>Bacteria</taxon>
        <taxon>Bacteria division WOR-3</taxon>
    </lineage>
</organism>
<dbReference type="InterPro" id="IPR045865">
    <property type="entry name" value="ACT-like_dom_sf"/>
</dbReference>
<dbReference type="EMBL" id="DTMQ01000044">
    <property type="protein sequence ID" value="HGE99876.1"/>
    <property type="molecule type" value="Genomic_DNA"/>
</dbReference>
<dbReference type="SUPFAM" id="SSF55021">
    <property type="entry name" value="ACT-like"/>
    <property type="match status" value="1"/>
</dbReference>
<evidence type="ECO:0000256" key="13">
    <source>
        <dbReference type="RuleBase" id="RU004249"/>
    </source>
</evidence>
<keyword evidence="9" id="KW-0457">Lysine biosynthesis</keyword>
<feature type="binding site" evidence="11">
    <location>
        <position position="45"/>
    </location>
    <ligand>
        <name>substrate</name>
    </ligand>
</feature>
<dbReference type="AlphaFoldDB" id="A0A7C3YTP0"/>
<keyword evidence="13" id="KW-0028">Amino-acid biosynthesis</keyword>
<keyword evidence="7 12" id="KW-0418">Kinase</keyword>
<dbReference type="SUPFAM" id="SSF53633">
    <property type="entry name" value="Carbamate kinase-like"/>
    <property type="match status" value="1"/>
</dbReference>
<dbReference type="InterPro" id="IPR005260">
    <property type="entry name" value="Asp_kin_monofn"/>
</dbReference>
<evidence type="ECO:0000256" key="4">
    <source>
        <dbReference type="ARBA" id="ARBA00010122"/>
    </source>
</evidence>
<gene>
    <name evidence="15" type="ORF">ENX07_07420</name>
</gene>
<dbReference type="EC" id="2.7.2.4" evidence="12"/>
<accession>A0A7C3YTP0</accession>
<dbReference type="UniPathway" id="UPA00051">
    <property type="reaction ID" value="UER00462"/>
</dbReference>
<name>A0A7C3YTP0_UNCW3</name>
<dbReference type="NCBIfam" id="TIGR00657">
    <property type="entry name" value="asp_kinases"/>
    <property type="match status" value="1"/>
</dbReference>
<evidence type="ECO:0000256" key="1">
    <source>
        <dbReference type="ARBA" id="ARBA00004766"/>
    </source>
</evidence>
<dbReference type="CDD" id="cd04261">
    <property type="entry name" value="AAK_AKii-LysC-BS"/>
    <property type="match status" value="1"/>
</dbReference>
<dbReference type="Gene3D" id="3.40.1160.10">
    <property type="entry name" value="Acetylglutamate kinase-like"/>
    <property type="match status" value="1"/>
</dbReference>
<dbReference type="PANTHER" id="PTHR21499:SF3">
    <property type="entry name" value="ASPARTOKINASE"/>
    <property type="match status" value="1"/>
</dbReference>
<feature type="binding site" evidence="11">
    <location>
        <position position="72"/>
    </location>
    <ligand>
        <name>substrate</name>
    </ligand>
</feature>
<sequence length="402" mass="44603">MVVLKFGGDTLSSTEKIKKVAKYIAKRRRKGEKLCVVVSAMGETTDRLLARAHSLNPSPPKRELDMLVTTGERISASLLAIALQREGIPAISFTGSQVGIITDLYHTDARIVQIKGFRLKESLAQGRVPIVCGFQGVSYKKEITTLGRGGSDITAVALAWFLKARICEFYKAFSGIFTENPKEFKNLKRLKELSYEEALELTSSGSEVLNPRALALANKYNIKILVRSLREGGTMIKSSLLSEGVEKAFVKALTHRFDLVRFTFLSVPKVSQCLSQVCGILAQKRIPFLFFFHGLPHNNRFDLSFILSEESADKAEDVFFSLKEKIRAENLEIRRGIGSISLVGPNVGTDPEVLAKVFSGLKKKRCHIEAFSSSATNLTVYLNKEDVGKGVKGLLKEFHLQR</sequence>
<proteinExistence type="inferred from homology"/>
<evidence type="ECO:0000256" key="2">
    <source>
        <dbReference type="ARBA" id="ARBA00004986"/>
    </source>
</evidence>
<dbReference type="Gene3D" id="3.30.2130.10">
    <property type="entry name" value="VC0802-like"/>
    <property type="match status" value="1"/>
</dbReference>
<evidence type="ECO:0000256" key="6">
    <source>
        <dbReference type="ARBA" id="ARBA00022741"/>
    </source>
</evidence>